<feature type="region of interest" description="Disordered" evidence="1">
    <location>
        <begin position="334"/>
        <end position="379"/>
    </location>
</feature>
<accession>A0A2V0P6Q2</accession>
<dbReference type="EMBL" id="BDRX01000066">
    <property type="protein sequence ID" value="GBF95541.1"/>
    <property type="molecule type" value="Genomic_DNA"/>
</dbReference>
<gene>
    <name evidence="2" type="ORF">Rsub_08522</name>
</gene>
<feature type="region of interest" description="Disordered" evidence="1">
    <location>
        <begin position="46"/>
        <end position="72"/>
    </location>
</feature>
<sequence>MASKPMGDDGVQQPLPAGAPPVAARGARVLLGPLLRLELAPAPPAGGAAAAASGSDGAATGRPPPQPPLAGRGTLERAYWDWRLTFDLRQVDTAFLAFSASQALLMVAHGGGGGDGGTRGAVALLLAACAAQLAGLLAPRGAYASARVPLIVAVRCVLSAAGWLSQRALVASLARGALVGAAGARVPALQAVLVATGVGRLALQPLGLQLPFALAAPLQLCDFGLARAGGAPAARVVSHAIEFGARRLAGPLHFLHDALDGLFHISTALLFPGAYDIPLACPAAGVEMLLLFLQLLVGCLLPLYWAYARELASKVRFVARWAAQSGLGVRSAELRARPGGAPSTDSGGGSGGSDADGSVSTRSGASWGSSTRSGDSRDEVELQQRGPFLLVELASIGNGPVIAPASHVGWLLLLCVVGWGMTSQLYVWSGGRPGAGVTAAAAAAAAAAGAGAGS</sequence>
<name>A0A2V0P6Q2_9CHLO</name>
<feature type="compositionally biased region" description="Low complexity" evidence="1">
    <location>
        <begin position="46"/>
        <end position="61"/>
    </location>
</feature>
<reference evidence="2 3" key="1">
    <citation type="journal article" date="2018" name="Sci. Rep.">
        <title>Raphidocelis subcapitata (=Pseudokirchneriella subcapitata) provides an insight into genome evolution and environmental adaptations in the Sphaeropleales.</title>
        <authorList>
            <person name="Suzuki S."/>
            <person name="Yamaguchi H."/>
            <person name="Nakajima N."/>
            <person name="Kawachi M."/>
        </authorList>
    </citation>
    <scope>NUCLEOTIDE SEQUENCE [LARGE SCALE GENOMIC DNA]</scope>
    <source>
        <strain evidence="2 3">NIES-35</strain>
    </source>
</reference>
<dbReference type="Proteomes" id="UP000247498">
    <property type="component" value="Unassembled WGS sequence"/>
</dbReference>
<dbReference type="OrthoDB" id="10641139at2759"/>
<organism evidence="2 3">
    <name type="scientific">Raphidocelis subcapitata</name>
    <dbReference type="NCBI Taxonomy" id="307507"/>
    <lineage>
        <taxon>Eukaryota</taxon>
        <taxon>Viridiplantae</taxon>
        <taxon>Chlorophyta</taxon>
        <taxon>core chlorophytes</taxon>
        <taxon>Chlorophyceae</taxon>
        <taxon>CS clade</taxon>
        <taxon>Sphaeropleales</taxon>
        <taxon>Selenastraceae</taxon>
        <taxon>Raphidocelis</taxon>
    </lineage>
</organism>
<dbReference type="AlphaFoldDB" id="A0A2V0P6Q2"/>
<protein>
    <submittedName>
        <fullName evidence="2">Uncharacterized protein</fullName>
    </submittedName>
</protein>
<keyword evidence="3" id="KW-1185">Reference proteome</keyword>
<evidence type="ECO:0000313" key="3">
    <source>
        <dbReference type="Proteomes" id="UP000247498"/>
    </source>
</evidence>
<proteinExistence type="predicted"/>
<evidence type="ECO:0000256" key="1">
    <source>
        <dbReference type="SAM" id="MobiDB-lite"/>
    </source>
</evidence>
<comment type="caution">
    <text evidence="2">The sequence shown here is derived from an EMBL/GenBank/DDBJ whole genome shotgun (WGS) entry which is preliminary data.</text>
</comment>
<dbReference type="InParanoid" id="A0A2V0P6Q2"/>
<evidence type="ECO:0000313" key="2">
    <source>
        <dbReference type="EMBL" id="GBF95541.1"/>
    </source>
</evidence>
<feature type="compositionally biased region" description="Polar residues" evidence="1">
    <location>
        <begin position="362"/>
        <end position="373"/>
    </location>
</feature>